<dbReference type="RefSeq" id="WP_116852363.1">
    <property type="nucleotide sequence ID" value="NZ_QTJV01000001.1"/>
</dbReference>
<evidence type="ECO:0000313" key="2">
    <source>
        <dbReference type="Proteomes" id="UP000261174"/>
    </source>
</evidence>
<comment type="caution">
    <text evidence="1">The sequence shown here is derived from an EMBL/GenBank/DDBJ whole genome shotgun (WGS) entry which is preliminary data.</text>
</comment>
<reference evidence="1 2" key="1">
    <citation type="submission" date="2018-08" db="EMBL/GenBank/DDBJ databases">
        <title>Chitinophaga sp. K20C18050901, a novel bacterium isolated from forest soil.</title>
        <authorList>
            <person name="Wang C."/>
        </authorList>
    </citation>
    <scope>NUCLEOTIDE SEQUENCE [LARGE SCALE GENOMIC DNA]</scope>
    <source>
        <strain evidence="1 2">K20C18050901</strain>
    </source>
</reference>
<dbReference type="OrthoDB" id="2080138at2"/>
<protein>
    <submittedName>
        <fullName evidence="1">Uncharacterized protein</fullName>
    </submittedName>
</protein>
<name>A0A3E1PA36_9BACT</name>
<gene>
    <name evidence="1" type="ORF">DXN04_05970</name>
</gene>
<keyword evidence="2" id="KW-1185">Reference proteome</keyword>
<dbReference type="EMBL" id="QTJV01000001">
    <property type="protein sequence ID" value="RFM37043.1"/>
    <property type="molecule type" value="Genomic_DNA"/>
</dbReference>
<dbReference type="AlphaFoldDB" id="A0A3E1PA36"/>
<evidence type="ECO:0000313" key="1">
    <source>
        <dbReference type="EMBL" id="RFM37043.1"/>
    </source>
</evidence>
<organism evidence="1 2">
    <name type="scientific">Chitinophaga silvisoli</name>
    <dbReference type="NCBI Taxonomy" id="2291814"/>
    <lineage>
        <taxon>Bacteria</taxon>
        <taxon>Pseudomonadati</taxon>
        <taxon>Bacteroidota</taxon>
        <taxon>Chitinophagia</taxon>
        <taxon>Chitinophagales</taxon>
        <taxon>Chitinophagaceae</taxon>
        <taxon>Chitinophaga</taxon>
    </lineage>
</organism>
<accession>A0A3E1PA36</accession>
<sequence>MNERTKGAWIIHHANKLKQIEDHDFDDIDIAGKAGRLLSGLVASNEESTLSSEKVNVIAKGAGVGKAELPTILNHLHSQHLIDQSSTGEIVALGVTTSSVLSHTTNIFDNLNPNETQMAALSLAEIISSEPQQESWAREYVSDSHSLTKQQVSDLFQQAEEIGFIDSELVDDKKLLFNGNLFKTNSLQKARKVLDSLTPKERNDIANIDTEISKSGVIPFDTAVRIAGQTLLEKLQSIGMYEFNKVSNNVETKLFVTKPESFSKYGNPFEDDALDLAKAFVASLSYGMNYSSSSRGRIDLLELLLRALVNGRTVGPVRAIGHDYKYLEIKRVVQIIPEINGKYSMRLLKKEVGELALQVMQQGSATESVLFNSSSDVSIYDGPEKNRRRTRKKRQIMQSDAEVANILRTLRTT</sequence>
<dbReference type="Proteomes" id="UP000261174">
    <property type="component" value="Unassembled WGS sequence"/>
</dbReference>
<proteinExistence type="predicted"/>